<keyword evidence="1" id="KW-1133">Transmembrane helix</keyword>
<sequence>MTTGPKAIIIGAGALAVLGLVLVLLPGPTATFGWFAYQPVGDFGFVGGAPFVPASKLWGMGILAIAAVLAAFVVGWVLGKRRGLQEPGTGSIDRAPDVLA</sequence>
<keyword evidence="1" id="KW-0472">Membrane</keyword>
<accession>A0A4Q2JY86</accession>
<proteinExistence type="predicted"/>
<keyword evidence="1" id="KW-0812">Transmembrane</keyword>
<gene>
    <name evidence="2" type="ORF">ESP57_05465</name>
</gene>
<comment type="caution">
    <text evidence="2">The sequence shown here is derived from an EMBL/GenBank/DDBJ whole genome shotgun (WGS) entry which is preliminary data.</text>
</comment>
<dbReference type="EMBL" id="SDPO01000001">
    <property type="protein sequence ID" value="RXZ51218.1"/>
    <property type="molecule type" value="Genomic_DNA"/>
</dbReference>
<name>A0A4Q2JY86_9MICO</name>
<feature type="transmembrane region" description="Helical" evidence="1">
    <location>
        <begin position="57"/>
        <end position="78"/>
    </location>
</feature>
<dbReference type="OrthoDB" id="10002437at2"/>
<dbReference type="AlphaFoldDB" id="A0A4Q2JY86"/>
<organism evidence="2 3">
    <name type="scientific">Agromyces fucosus</name>
    <dbReference type="NCBI Taxonomy" id="41985"/>
    <lineage>
        <taxon>Bacteria</taxon>
        <taxon>Bacillati</taxon>
        <taxon>Actinomycetota</taxon>
        <taxon>Actinomycetes</taxon>
        <taxon>Micrococcales</taxon>
        <taxon>Microbacteriaceae</taxon>
        <taxon>Agromyces</taxon>
    </lineage>
</organism>
<dbReference type="Proteomes" id="UP000292935">
    <property type="component" value="Unassembled WGS sequence"/>
</dbReference>
<evidence type="ECO:0000313" key="2">
    <source>
        <dbReference type="EMBL" id="RXZ51218.1"/>
    </source>
</evidence>
<keyword evidence="3" id="KW-1185">Reference proteome</keyword>
<evidence type="ECO:0000313" key="3">
    <source>
        <dbReference type="Proteomes" id="UP000292935"/>
    </source>
</evidence>
<dbReference type="RefSeq" id="WP_129230797.1">
    <property type="nucleotide sequence ID" value="NZ_SDPO01000001.1"/>
</dbReference>
<protein>
    <submittedName>
        <fullName evidence="2">Uncharacterized protein</fullName>
    </submittedName>
</protein>
<evidence type="ECO:0000256" key="1">
    <source>
        <dbReference type="SAM" id="Phobius"/>
    </source>
</evidence>
<reference evidence="2 3" key="1">
    <citation type="submission" date="2019-01" db="EMBL/GenBank/DDBJ databases">
        <authorList>
            <person name="Li J."/>
        </authorList>
    </citation>
    <scope>NUCLEOTIDE SEQUENCE [LARGE SCALE GENOMIC DNA]</scope>
    <source>
        <strain evidence="2 3">CCUG 35506</strain>
    </source>
</reference>